<feature type="domain" description="TH1" evidence="13">
    <location>
        <begin position="721"/>
        <end position="910"/>
    </location>
</feature>
<evidence type="ECO:0000256" key="5">
    <source>
        <dbReference type="ARBA" id="ARBA00023123"/>
    </source>
</evidence>
<evidence type="ECO:0000256" key="2">
    <source>
        <dbReference type="ARBA" id="ARBA00022443"/>
    </source>
</evidence>
<keyword evidence="2 8" id="KW-0728">SH3 domain</keyword>
<keyword evidence="3 9" id="KW-0547">Nucleotide-binding</keyword>
<dbReference type="GO" id="GO:0051015">
    <property type="term" value="F:actin filament binding"/>
    <property type="evidence" value="ECO:0007669"/>
    <property type="project" value="TreeGrafter"/>
</dbReference>
<dbReference type="GO" id="GO:0005886">
    <property type="term" value="C:plasma membrane"/>
    <property type="evidence" value="ECO:0007669"/>
    <property type="project" value="TreeGrafter"/>
</dbReference>
<keyword evidence="14" id="KW-1185">Reference proteome</keyword>
<dbReference type="SMART" id="SM00242">
    <property type="entry name" value="MYSc"/>
    <property type="match status" value="1"/>
</dbReference>
<dbReference type="GO" id="GO:0016459">
    <property type="term" value="C:myosin complex"/>
    <property type="evidence" value="ECO:0007669"/>
    <property type="project" value="UniProtKB-KW"/>
</dbReference>
<dbReference type="PANTHER" id="PTHR13140:SF729">
    <property type="entry name" value="UNCONVENTIONAL MYOSIN-IE"/>
    <property type="match status" value="1"/>
</dbReference>
<dbReference type="PROSITE" id="PS51757">
    <property type="entry name" value="TH1"/>
    <property type="match status" value="1"/>
</dbReference>
<organism evidence="15">
    <name type="scientific">Thrips palmi</name>
    <name type="common">Melon thrips</name>
    <dbReference type="NCBI Taxonomy" id="161013"/>
    <lineage>
        <taxon>Eukaryota</taxon>
        <taxon>Metazoa</taxon>
        <taxon>Ecdysozoa</taxon>
        <taxon>Arthropoda</taxon>
        <taxon>Hexapoda</taxon>
        <taxon>Insecta</taxon>
        <taxon>Pterygota</taxon>
        <taxon>Neoptera</taxon>
        <taxon>Paraneoptera</taxon>
        <taxon>Thysanoptera</taxon>
        <taxon>Terebrantia</taxon>
        <taxon>Thripoidea</taxon>
        <taxon>Thripidae</taxon>
        <taxon>Thrips</taxon>
    </lineage>
</organism>
<dbReference type="GO" id="GO:0005902">
    <property type="term" value="C:microvillus"/>
    <property type="evidence" value="ECO:0007669"/>
    <property type="project" value="TreeGrafter"/>
</dbReference>
<dbReference type="RefSeq" id="XP_034243724.1">
    <property type="nucleotide sequence ID" value="XM_034387833.1"/>
</dbReference>
<dbReference type="PRINTS" id="PR00193">
    <property type="entry name" value="MYOSINHEAVY"/>
</dbReference>
<dbReference type="SMART" id="SM00326">
    <property type="entry name" value="SH3"/>
    <property type="match status" value="1"/>
</dbReference>
<dbReference type="Gene3D" id="1.10.10.820">
    <property type="match status" value="1"/>
</dbReference>
<keyword evidence="7 9" id="KW-0009">Actin-binding</keyword>
<name>A0A6P8ZP97_THRPL</name>
<dbReference type="OrthoDB" id="6108017at2759"/>
<dbReference type="Gene3D" id="1.20.120.720">
    <property type="entry name" value="Myosin VI head, motor domain, U50 subdomain"/>
    <property type="match status" value="1"/>
</dbReference>
<dbReference type="FunFam" id="1.10.10.820:FF:000001">
    <property type="entry name" value="Myosin heavy chain"/>
    <property type="match status" value="1"/>
</dbReference>
<dbReference type="PROSITE" id="PS50096">
    <property type="entry name" value="IQ"/>
    <property type="match status" value="1"/>
</dbReference>
<proteinExistence type="inferred from homology"/>
<comment type="similarity">
    <text evidence="1 9">Belongs to the TRAFAC class myosin-kinesin ATPase superfamily. Myosin family.</text>
</comment>
<dbReference type="Gene3D" id="1.20.58.530">
    <property type="match status" value="1"/>
</dbReference>
<dbReference type="GO" id="GO:0005524">
    <property type="term" value="F:ATP binding"/>
    <property type="evidence" value="ECO:0007669"/>
    <property type="project" value="UniProtKB-UniRule"/>
</dbReference>
<dbReference type="GO" id="GO:0005737">
    <property type="term" value="C:cytoplasm"/>
    <property type="evidence" value="ECO:0007669"/>
    <property type="project" value="TreeGrafter"/>
</dbReference>
<sequence length="1239" mass="137953">MVYHWQSHNVKLCGVDDMVLLPRPTEESIVDNLKKRFLDDYIYTCIGPVLISVNPFKQLPYFGEKEIELYQGAAPYENSPHIYGLSDQMFRNLLIDNESQCVIISGESGAGKTVAARYIMSYIARISGGSSKVQHVKDVVLNSNPLLEAFGNAKTIRNNNSSRFGKYVEIVFNVAGQPVGGRISNFLLEKSRVPNLTLGERNFHIFYQLCGGANAHLKKDLGIVNMNNFQYLYAGGSFSVDGVNDAKDFGETTAAMNVMGFSDSEQREIWNSVAAILHLGNINFTESGNYAQVSDKGALEWPAYLLGVDVSQLESKMTSRLFESKWGAKDDSINVTLNVEQAVYTRDALAKGIYSKIFDFLVQRVNAAMFTDSRGNNIGILDIYGFEILDKNGFEQLCINFVNEKLQQIFIQLTLKAEQEEYVAEKIAWTPIDYFNNQVVCELLEARQPPGLFLVLDDVCATLHAVADGADQGLHKKLNGSASSHKHYSPTAEGFVIQHYAGVVSYSVDGFCDRNRDVFFPDLVQLLQTSTSQLIYSLFPEPVARTRPTTAGTKIRSQAGELVAKLMQCAPHYVRCIKPNESKRAREWDDLRVKHQVEYLGLRENISVRRAGFAYRRVFKKFLHRYAILTKESWPSWRGREDEGVRHVLAASGLKEGHEFQLGKSKVFIKNPESIFHLEDLREQHFDKHARVIQKAFKSHFARKQQNTQRQEAAALFCGKKERRRLSVHRHFIGDYLGVSNHPELHSLVGRRERIFFSISVTKYDRRFKPSDRDLIITSRSLFLTSYEPGSGDHRNYPIIKRNIPFPNISHVSLSTLQDDFVVIHVKDDYDSLLTVPLKTEFLYALHKRYGAQVGRQLNIHFSNCVEFSVKKSGIGGGGKRCVVFVPTITGLDSPSLKISGTTLTVGIGAGLPPDTAVVSPERNEPTRRRVNGKPGSAAPQKISNRTPTRAAPPPPGPRPTANRPTEPAPPPPPVAHATGPATSPPRVPYTTGPPSHPQPVPYATGPATPPPPVPYATGPANAPAPIPSVTKIQNGAIKEDLLGNNNFKLNKKTNEGQQSDLTKELHSTIGRFKSKDIINQQDLLEKNFNKPFSQDLTSTLKRIKAKETAKPIVSSENANDKLKVGGDLNADLTNTLRRIKAKGTVFNPPNSNLVPAATQLNNKVAEKPIPGGGRPRPTLNPSQIRVKAVYDYQSQDVDELTLKEGDLIDLIKEHPGGWWQGRLKGKEGLFPANYVLKL</sequence>
<dbReference type="FunFam" id="2.30.30.40:FF:000072">
    <property type="entry name" value="Unconventional Myosin IB"/>
    <property type="match status" value="1"/>
</dbReference>
<dbReference type="GO" id="GO:0009888">
    <property type="term" value="P:tissue development"/>
    <property type="evidence" value="ECO:0007669"/>
    <property type="project" value="UniProtKB-ARBA"/>
</dbReference>
<dbReference type="GO" id="GO:0006897">
    <property type="term" value="P:endocytosis"/>
    <property type="evidence" value="ECO:0007669"/>
    <property type="project" value="TreeGrafter"/>
</dbReference>
<dbReference type="GO" id="GO:0048731">
    <property type="term" value="P:system development"/>
    <property type="evidence" value="ECO:0007669"/>
    <property type="project" value="UniProtKB-ARBA"/>
</dbReference>
<evidence type="ECO:0000256" key="6">
    <source>
        <dbReference type="ARBA" id="ARBA00023175"/>
    </source>
</evidence>
<dbReference type="SUPFAM" id="SSF52540">
    <property type="entry name" value="P-loop containing nucleoside triphosphate hydrolases"/>
    <property type="match status" value="1"/>
</dbReference>
<dbReference type="GeneID" id="117646706"/>
<dbReference type="InterPro" id="IPR001452">
    <property type="entry name" value="SH3_domain"/>
</dbReference>
<gene>
    <name evidence="15" type="primary">LOC117646706</name>
</gene>
<feature type="region of interest" description="Actin-binding" evidence="9">
    <location>
        <begin position="559"/>
        <end position="581"/>
    </location>
</feature>
<dbReference type="InterPro" id="IPR001609">
    <property type="entry name" value="Myosin_head_motor_dom-like"/>
</dbReference>
<feature type="binding site" evidence="9">
    <location>
        <begin position="106"/>
        <end position="113"/>
    </location>
    <ligand>
        <name>ATP</name>
        <dbReference type="ChEBI" id="CHEBI:30616"/>
    </ligand>
</feature>
<dbReference type="KEGG" id="tpal:117646706"/>
<evidence type="ECO:0000256" key="10">
    <source>
        <dbReference type="SAM" id="MobiDB-lite"/>
    </source>
</evidence>
<evidence type="ECO:0000313" key="14">
    <source>
        <dbReference type="Proteomes" id="UP000515158"/>
    </source>
</evidence>
<feature type="region of interest" description="Disordered" evidence="10">
    <location>
        <begin position="908"/>
        <end position="1028"/>
    </location>
</feature>
<dbReference type="Gene3D" id="1.20.5.4820">
    <property type="match status" value="1"/>
</dbReference>
<keyword evidence="4 9" id="KW-0067">ATP-binding</keyword>
<dbReference type="GO" id="GO:0007015">
    <property type="term" value="P:actin filament organization"/>
    <property type="evidence" value="ECO:0007669"/>
    <property type="project" value="TreeGrafter"/>
</dbReference>
<feature type="domain" description="SH3" evidence="11">
    <location>
        <begin position="1182"/>
        <end position="1239"/>
    </location>
</feature>
<evidence type="ECO:0000256" key="7">
    <source>
        <dbReference type="ARBA" id="ARBA00023203"/>
    </source>
</evidence>
<evidence type="ECO:0000256" key="1">
    <source>
        <dbReference type="ARBA" id="ARBA00008314"/>
    </source>
</evidence>
<feature type="domain" description="Myosin motor" evidence="12">
    <location>
        <begin position="13"/>
        <end position="683"/>
    </location>
</feature>
<evidence type="ECO:0000259" key="13">
    <source>
        <dbReference type="PROSITE" id="PS51757"/>
    </source>
</evidence>
<dbReference type="Gene3D" id="2.30.30.40">
    <property type="entry name" value="SH3 Domains"/>
    <property type="match status" value="1"/>
</dbReference>
<evidence type="ECO:0000256" key="4">
    <source>
        <dbReference type="ARBA" id="ARBA00022840"/>
    </source>
</evidence>
<protein>
    <submittedName>
        <fullName evidence="15">Unconventional myosin-Ie-like isoform X1</fullName>
    </submittedName>
</protein>
<dbReference type="InterPro" id="IPR036072">
    <property type="entry name" value="MYSc_Myo1"/>
</dbReference>
<dbReference type="Pfam" id="PF00018">
    <property type="entry name" value="SH3_1"/>
    <property type="match status" value="1"/>
</dbReference>
<keyword evidence="6 9" id="KW-0505">Motor protein</keyword>
<dbReference type="InterPro" id="IPR027417">
    <property type="entry name" value="P-loop_NTPase"/>
</dbReference>
<evidence type="ECO:0000256" key="8">
    <source>
        <dbReference type="PROSITE-ProRule" id="PRU00192"/>
    </source>
</evidence>
<dbReference type="GO" id="GO:0009653">
    <property type="term" value="P:anatomical structure morphogenesis"/>
    <property type="evidence" value="ECO:0007669"/>
    <property type="project" value="UniProtKB-ARBA"/>
</dbReference>
<dbReference type="InterPro" id="IPR010926">
    <property type="entry name" value="Myosin_TH1"/>
</dbReference>
<dbReference type="PANTHER" id="PTHR13140">
    <property type="entry name" value="MYOSIN"/>
    <property type="match status" value="1"/>
</dbReference>
<dbReference type="InterPro" id="IPR036028">
    <property type="entry name" value="SH3-like_dom_sf"/>
</dbReference>
<dbReference type="InterPro" id="IPR036961">
    <property type="entry name" value="Kinesin_motor_dom_sf"/>
</dbReference>
<dbReference type="FunFam" id="1.20.58.530:FF:000007">
    <property type="entry name" value="Myosin IE"/>
    <property type="match status" value="1"/>
</dbReference>
<evidence type="ECO:0000256" key="3">
    <source>
        <dbReference type="ARBA" id="ARBA00022741"/>
    </source>
</evidence>
<dbReference type="PROSITE" id="PS50002">
    <property type="entry name" value="SH3"/>
    <property type="match status" value="1"/>
</dbReference>
<evidence type="ECO:0000313" key="15">
    <source>
        <dbReference type="RefSeq" id="XP_034243724.1"/>
    </source>
</evidence>
<dbReference type="PROSITE" id="PS51456">
    <property type="entry name" value="MYOSIN_MOTOR"/>
    <property type="match status" value="1"/>
</dbReference>
<dbReference type="Gene3D" id="3.40.850.10">
    <property type="entry name" value="Kinesin motor domain"/>
    <property type="match status" value="1"/>
</dbReference>
<reference evidence="15" key="1">
    <citation type="submission" date="2025-08" db="UniProtKB">
        <authorList>
            <consortium name="RefSeq"/>
        </authorList>
    </citation>
    <scope>IDENTIFICATION</scope>
    <source>
        <tissue evidence="15">Total insect</tissue>
    </source>
</reference>
<evidence type="ECO:0000259" key="11">
    <source>
        <dbReference type="PROSITE" id="PS50002"/>
    </source>
</evidence>
<dbReference type="CDD" id="cd01378">
    <property type="entry name" value="MYSc_Myo1"/>
    <property type="match status" value="1"/>
</dbReference>
<evidence type="ECO:0000259" key="12">
    <source>
        <dbReference type="PROSITE" id="PS51456"/>
    </source>
</evidence>
<dbReference type="Pfam" id="PF00063">
    <property type="entry name" value="Myosin_head"/>
    <property type="match status" value="1"/>
</dbReference>
<dbReference type="Proteomes" id="UP000515158">
    <property type="component" value="Unplaced"/>
</dbReference>
<dbReference type="AlphaFoldDB" id="A0A6P8ZP97"/>
<dbReference type="GO" id="GO:0000146">
    <property type="term" value="F:microfilament motor activity"/>
    <property type="evidence" value="ECO:0007669"/>
    <property type="project" value="TreeGrafter"/>
</dbReference>
<keyword evidence="5 9" id="KW-0518">Myosin</keyword>
<dbReference type="Pfam" id="PF06017">
    <property type="entry name" value="Myosin_TH1"/>
    <property type="match status" value="1"/>
</dbReference>
<dbReference type="InParanoid" id="A0A6P8ZP97"/>
<accession>A0A6P8ZP97</accession>
<dbReference type="SUPFAM" id="SSF50044">
    <property type="entry name" value="SH3-domain"/>
    <property type="match status" value="1"/>
</dbReference>
<evidence type="ECO:0000256" key="9">
    <source>
        <dbReference type="PROSITE-ProRule" id="PRU00782"/>
    </source>
</evidence>
<dbReference type="GO" id="GO:0048513">
    <property type="term" value="P:animal organ development"/>
    <property type="evidence" value="ECO:0007669"/>
    <property type="project" value="UniProtKB-ARBA"/>
</dbReference>
<dbReference type="PRINTS" id="PR00452">
    <property type="entry name" value="SH3DOMAIN"/>
</dbReference>